<accession>A0AAE3R357</accession>
<sequence>MGTIRSKYPKASIVCLTSPMANEALTVVQQKYLTDVVDYVNSKGDKQVYKYFFTKSRNKGCGGHPELSEHGEIAQELTVFLKLTLNW</sequence>
<reference evidence="1" key="1">
    <citation type="submission" date="2023-05" db="EMBL/GenBank/DDBJ databases">
        <authorList>
            <person name="Zhang X."/>
        </authorList>
    </citation>
    <scope>NUCLEOTIDE SEQUENCE</scope>
    <source>
        <strain evidence="1">BD1B2-1</strain>
    </source>
</reference>
<dbReference type="AlphaFoldDB" id="A0AAE3R357"/>
<evidence type="ECO:0000313" key="2">
    <source>
        <dbReference type="Proteomes" id="UP001232063"/>
    </source>
</evidence>
<keyword evidence="2" id="KW-1185">Reference proteome</keyword>
<dbReference type="Proteomes" id="UP001232063">
    <property type="component" value="Unassembled WGS sequence"/>
</dbReference>
<gene>
    <name evidence="1" type="ORF">QNI22_05080</name>
</gene>
<dbReference type="GO" id="GO:0016788">
    <property type="term" value="F:hydrolase activity, acting on ester bonds"/>
    <property type="evidence" value="ECO:0007669"/>
    <property type="project" value="UniProtKB-ARBA"/>
</dbReference>
<dbReference type="EMBL" id="JASJOU010000001">
    <property type="protein sequence ID" value="MDJ1500003.1"/>
    <property type="molecule type" value="Genomic_DNA"/>
</dbReference>
<protein>
    <submittedName>
        <fullName evidence="1">Uncharacterized protein</fullName>
    </submittedName>
</protein>
<dbReference type="Gene3D" id="3.40.50.1110">
    <property type="entry name" value="SGNH hydrolase"/>
    <property type="match status" value="1"/>
</dbReference>
<proteinExistence type="predicted"/>
<dbReference type="InterPro" id="IPR036514">
    <property type="entry name" value="SGNH_hydro_sf"/>
</dbReference>
<name>A0AAE3R357_9BACT</name>
<organism evidence="1 2">
    <name type="scientific">Xanthocytophaga agilis</name>
    <dbReference type="NCBI Taxonomy" id="3048010"/>
    <lineage>
        <taxon>Bacteria</taxon>
        <taxon>Pseudomonadati</taxon>
        <taxon>Bacteroidota</taxon>
        <taxon>Cytophagia</taxon>
        <taxon>Cytophagales</taxon>
        <taxon>Rhodocytophagaceae</taxon>
        <taxon>Xanthocytophaga</taxon>
    </lineage>
</organism>
<comment type="caution">
    <text evidence="1">The sequence shown here is derived from an EMBL/GenBank/DDBJ whole genome shotgun (WGS) entry which is preliminary data.</text>
</comment>
<evidence type="ECO:0000313" key="1">
    <source>
        <dbReference type="EMBL" id="MDJ1500003.1"/>
    </source>
</evidence>